<dbReference type="InterPro" id="IPR019056">
    <property type="entry name" value="Phage_TAC_6"/>
</dbReference>
<dbReference type="Proteomes" id="UP000182661">
    <property type="component" value="Unassembled WGS sequence"/>
</dbReference>
<keyword evidence="2" id="KW-1185">Reference proteome</keyword>
<reference evidence="1 2" key="1">
    <citation type="submission" date="2016-02" db="EMBL/GenBank/DDBJ databases">
        <title>Genome sequencing of a beta-galactosidase producing bacteria Rhizobium sp. 59.</title>
        <authorList>
            <person name="Wang D."/>
            <person name="Kot W."/>
            <person name="Qin Y."/>
            <person name="Hansen L."/>
            <person name="Naqvi K."/>
            <person name="Rensing C."/>
        </authorList>
    </citation>
    <scope>NUCLEOTIDE SEQUENCE [LARGE SCALE GENOMIC DNA]</scope>
    <source>
        <strain evidence="1 2">59</strain>
    </source>
</reference>
<evidence type="ECO:0000313" key="1">
    <source>
        <dbReference type="EMBL" id="OJF95909.1"/>
    </source>
</evidence>
<evidence type="ECO:0008006" key="3">
    <source>
        <dbReference type="Google" id="ProtNLM"/>
    </source>
</evidence>
<gene>
    <name evidence="1" type="ORF">AX760_18910</name>
</gene>
<dbReference type="Pfam" id="PF09550">
    <property type="entry name" value="Phage_TAC_6"/>
    <property type="match status" value="1"/>
</dbReference>
<dbReference type="OrthoDB" id="7582980at2"/>
<dbReference type="InterPro" id="IPR011739">
    <property type="entry name" value="GTA_rcc01693"/>
</dbReference>
<sequence length="81" mass="8979">MTDTSVTDVKPFPWADVLHLGLCLLRLSPSDFWAMTPRELFAAGGWCKPRVGVPDRSGLEALMGAFPDGEVRRDEWEVMSG</sequence>
<dbReference type="NCBIfam" id="TIGR02216">
    <property type="entry name" value="phage_TIGR02216"/>
    <property type="match status" value="1"/>
</dbReference>
<dbReference type="EMBL" id="LSRP01000091">
    <property type="protein sequence ID" value="OJF95909.1"/>
    <property type="molecule type" value="Genomic_DNA"/>
</dbReference>
<name>A0A657LSJ8_9HYPH</name>
<evidence type="ECO:0000313" key="2">
    <source>
        <dbReference type="Proteomes" id="UP000182661"/>
    </source>
</evidence>
<proteinExistence type="predicted"/>
<accession>A0A657LSJ8</accession>
<protein>
    <recommendedName>
        <fullName evidence="3">Phage tail assembly chaperone</fullName>
    </recommendedName>
</protein>
<comment type="caution">
    <text evidence="1">The sequence shown here is derived from an EMBL/GenBank/DDBJ whole genome shotgun (WGS) entry which is preliminary data.</text>
</comment>
<dbReference type="AlphaFoldDB" id="A0A657LSJ8"/>
<organism evidence="1 2">
    <name type="scientific">Pararhizobium antarcticum</name>
    <dbReference type="NCBI Taxonomy" id="1798805"/>
    <lineage>
        <taxon>Bacteria</taxon>
        <taxon>Pseudomonadati</taxon>
        <taxon>Pseudomonadota</taxon>
        <taxon>Alphaproteobacteria</taxon>
        <taxon>Hyphomicrobiales</taxon>
        <taxon>Rhizobiaceae</taxon>
        <taxon>Rhizobium/Agrobacterium group</taxon>
        <taxon>Pararhizobium</taxon>
    </lineage>
</organism>